<evidence type="ECO:0008006" key="3">
    <source>
        <dbReference type="Google" id="ProtNLM"/>
    </source>
</evidence>
<dbReference type="Proteomes" id="UP000616201">
    <property type="component" value="Unassembled WGS sequence"/>
</dbReference>
<protein>
    <recommendedName>
        <fullName evidence="3">Protein required for attachment to host cells</fullName>
    </recommendedName>
</protein>
<accession>A0A928UWK6</accession>
<gene>
    <name evidence="1" type="ORF">C4F49_10055</name>
</gene>
<comment type="caution">
    <text evidence="1">The sequence shown here is derived from an EMBL/GenBank/DDBJ whole genome shotgun (WGS) entry which is preliminary data.</text>
</comment>
<evidence type="ECO:0000313" key="2">
    <source>
        <dbReference type="Proteomes" id="UP000616201"/>
    </source>
</evidence>
<evidence type="ECO:0000313" key="1">
    <source>
        <dbReference type="EMBL" id="MBE8714022.1"/>
    </source>
</evidence>
<dbReference type="SUPFAM" id="SSF53137">
    <property type="entry name" value="Translational machinery components"/>
    <property type="match status" value="1"/>
</dbReference>
<dbReference type="AlphaFoldDB" id="A0A928UWK6"/>
<reference evidence="1" key="1">
    <citation type="submission" date="2018-02" db="EMBL/GenBank/DDBJ databases">
        <authorList>
            <person name="Vasarhelyi B.M."/>
            <person name="Deshmukh S."/>
            <person name="Balint B."/>
            <person name="Kukolya J."/>
        </authorList>
    </citation>
    <scope>NUCLEOTIDE SEQUENCE</scope>
    <source>
        <strain evidence="1">KB22</strain>
    </source>
</reference>
<name>A0A928UWK6_9SPHI</name>
<dbReference type="EMBL" id="PRDK01000005">
    <property type="protein sequence ID" value="MBE8714022.1"/>
    <property type="molecule type" value="Genomic_DNA"/>
</dbReference>
<proteinExistence type="predicted"/>
<keyword evidence="2" id="KW-1185">Reference proteome</keyword>
<dbReference type="RefSeq" id="WP_196934167.1">
    <property type="nucleotide sequence ID" value="NZ_MU158697.1"/>
</dbReference>
<organism evidence="1 2">
    <name type="scientific">Sphingobacterium hungaricum</name>
    <dbReference type="NCBI Taxonomy" id="2082723"/>
    <lineage>
        <taxon>Bacteria</taxon>
        <taxon>Pseudomonadati</taxon>
        <taxon>Bacteroidota</taxon>
        <taxon>Sphingobacteriia</taxon>
        <taxon>Sphingobacteriales</taxon>
        <taxon>Sphingobacteriaceae</taxon>
        <taxon>Sphingobacterium</taxon>
    </lineage>
</organism>
<sequence length="125" mass="14025">MVNKKVAGLWIDGRKAIVVSNHDAQDISDFKVIDTIKSDVQIGNSSENAANNAEKTNRGKFYKEIEKVITNSTELYITGPGNFQEELRNHLLDTPQYKNLSIKLGTDSQLSEDQVLEEVKSHYNA</sequence>